<dbReference type="InterPro" id="IPR016187">
    <property type="entry name" value="CTDL_fold"/>
</dbReference>
<evidence type="ECO:0000313" key="2">
    <source>
        <dbReference type="Proteomes" id="UP001151081"/>
    </source>
</evidence>
<comment type="caution">
    <text evidence="1">The sequence shown here is derived from an EMBL/GenBank/DDBJ whole genome shotgun (WGS) entry which is preliminary data.</text>
</comment>
<organism evidence="1 2">
    <name type="scientific">Polyangium jinanense</name>
    <dbReference type="NCBI Taxonomy" id="2829994"/>
    <lineage>
        <taxon>Bacteria</taxon>
        <taxon>Pseudomonadati</taxon>
        <taxon>Myxococcota</taxon>
        <taxon>Polyangia</taxon>
        <taxon>Polyangiales</taxon>
        <taxon>Polyangiaceae</taxon>
        <taxon>Polyangium</taxon>
    </lineage>
</organism>
<dbReference type="Gene3D" id="3.10.100.10">
    <property type="entry name" value="Mannose-Binding Protein A, subunit A"/>
    <property type="match status" value="1"/>
</dbReference>
<dbReference type="AlphaFoldDB" id="A0A9X3XG60"/>
<name>A0A9X3XG60_9BACT</name>
<protein>
    <submittedName>
        <fullName evidence="1">Uncharacterized protein</fullName>
    </submittedName>
</protein>
<sequence>MTSLRALQELSGSSEGFGGDLRFGETGAGAGLRGADKICATIAEKSMPGAGQKPWRAFLSATAGEDGQQVDAKDRIGEGPWYDRLGRLLAANKTDLLQERPAGADAAIINDFPNEDGVPNHQPDPNQGQVDNHDMLTGTNAEGTLFSATATCKDWTSNLGDLASEGRPRVGHSWPRFGGGGGPGPGGGDGSMANWMSSLNESGCAPGVNLIEMGGPLPGAVTVGSGGGYGGFYCFSLVP</sequence>
<dbReference type="EMBL" id="JAGTJJ010000075">
    <property type="protein sequence ID" value="MDC3988498.1"/>
    <property type="molecule type" value="Genomic_DNA"/>
</dbReference>
<dbReference type="InterPro" id="IPR016186">
    <property type="entry name" value="C-type_lectin-like/link_sf"/>
</dbReference>
<reference evidence="1 2" key="1">
    <citation type="submission" date="2021-04" db="EMBL/GenBank/DDBJ databases">
        <title>Genome analysis of Polyangium sp.</title>
        <authorList>
            <person name="Li Y."/>
            <person name="Wang J."/>
        </authorList>
    </citation>
    <scope>NUCLEOTIDE SEQUENCE [LARGE SCALE GENOMIC DNA]</scope>
    <source>
        <strain evidence="1 2">SDU14</strain>
    </source>
</reference>
<dbReference type="Proteomes" id="UP001151081">
    <property type="component" value="Unassembled WGS sequence"/>
</dbReference>
<accession>A0A9X3XG60</accession>
<dbReference type="SUPFAM" id="SSF56436">
    <property type="entry name" value="C-type lectin-like"/>
    <property type="match status" value="1"/>
</dbReference>
<keyword evidence="2" id="KW-1185">Reference proteome</keyword>
<evidence type="ECO:0000313" key="1">
    <source>
        <dbReference type="EMBL" id="MDC3988498.1"/>
    </source>
</evidence>
<gene>
    <name evidence="1" type="ORF">KEG57_48980</name>
</gene>
<proteinExistence type="predicted"/>